<dbReference type="PROSITE" id="PS50835">
    <property type="entry name" value="IG_LIKE"/>
    <property type="match status" value="1"/>
</dbReference>
<feature type="chain" id="PRO_5012058965" evidence="9">
    <location>
        <begin position="24"/>
        <end position="981"/>
    </location>
</feature>
<feature type="domain" description="Protein kinase" evidence="10">
    <location>
        <begin position="868"/>
        <end position="981"/>
    </location>
</feature>
<dbReference type="InterPro" id="IPR017441">
    <property type="entry name" value="Protein_kinase_ATP_BS"/>
</dbReference>
<evidence type="ECO:0000256" key="4">
    <source>
        <dbReference type="ARBA" id="ARBA00023136"/>
    </source>
</evidence>
<dbReference type="PROSITE" id="PS00107">
    <property type="entry name" value="PROTEIN_KINASE_ATP"/>
    <property type="match status" value="1"/>
</dbReference>
<evidence type="ECO:0000259" key="10">
    <source>
        <dbReference type="PROSITE" id="PS50011"/>
    </source>
</evidence>
<comment type="subcellular location">
    <subcellularLocation>
        <location evidence="1">Membrane</location>
        <topology evidence="1">Single-pass membrane protein</topology>
    </subcellularLocation>
</comment>
<comment type="caution">
    <text evidence="12">The sequence shown here is derived from an EMBL/GenBank/DDBJ whole genome shotgun (WGS) entry which is preliminary data.</text>
</comment>
<dbReference type="SUPFAM" id="SSF56112">
    <property type="entry name" value="Protein kinase-like (PK-like)"/>
    <property type="match status" value="1"/>
</dbReference>
<keyword evidence="5" id="KW-1015">Disulfide bond</keyword>
<organism evidence="12 13">
    <name type="scientific">Folsomia candida</name>
    <name type="common">Springtail</name>
    <dbReference type="NCBI Taxonomy" id="158441"/>
    <lineage>
        <taxon>Eukaryota</taxon>
        <taxon>Metazoa</taxon>
        <taxon>Ecdysozoa</taxon>
        <taxon>Arthropoda</taxon>
        <taxon>Hexapoda</taxon>
        <taxon>Collembola</taxon>
        <taxon>Entomobryomorpha</taxon>
        <taxon>Isotomoidea</taxon>
        <taxon>Isotomidae</taxon>
        <taxon>Proisotominae</taxon>
        <taxon>Folsomia</taxon>
    </lineage>
</organism>
<keyword evidence="7" id="KW-0067">ATP-binding</keyword>
<reference evidence="12 13" key="1">
    <citation type="submission" date="2015-12" db="EMBL/GenBank/DDBJ databases">
        <title>The genome of Folsomia candida.</title>
        <authorList>
            <person name="Faddeeva A."/>
            <person name="Derks M.F."/>
            <person name="Anvar Y."/>
            <person name="Smit S."/>
            <person name="Van Straalen N."/>
            <person name="Roelofs D."/>
        </authorList>
    </citation>
    <scope>NUCLEOTIDE SEQUENCE [LARGE SCALE GENOMIC DNA]</scope>
    <source>
        <strain evidence="12 13">VU population</strain>
        <tissue evidence="12">Whole body</tissue>
    </source>
</reference>
<dbReference type="InterPro" id="IPR013098">
    <property type="entry name" value="Ig_I-set"/>
</dbReference>
<evidence type="ECO:0000256" key="1">
    <source>
        <dbReference type="ARBA" id="ARBA00004167"/>
    </source>
</evidence>
<dbReference type="InterPro" id="IPR036179">
    <property type="entry name" value="Ig-like_dom_sf"/>
</dbReference>
<gene>
    <name evidence="12" type="ORF">Fcan01_19849</name>
</gene>
<dbReference type="AlphaFoldDB" id="A0A226DK13"/>
<dbReference type="PANTHER" id="PTHR24416">
    <property type="entry name" value="TYROSINE-PROTEIN KINASE RECEPTOR"/>
    <property type="match status" value="1"/>
</dbReference>
<dbReference type="GO" id="GO:0007169">
    <property type="term" value="P:cell surface receptor protein tyrosine kinase signaling pathway"/>
    <property type="evidence" value="ECO:0007669"/>
    <property type="project" value="TreeGrafter"/>
</dbReference>
<dbReference type="Proteomes" id="UP000198287">
    <property type="component" value="Unassembled WGS sequence"/>
</dbReference>
<evidence type="ECO:0000313" key="13">
    <source>
        <dbReference type="Proteomes" id="UP000198287"/>
    </source>
</evidence>
<evidence type="ECO:0000256" key="7">
    <source>
        <dbReference type="PROSITE-ProRule" id="PRU10141"/>
    </source>
</evidence>
<dbReference type="GO" id="GO:0005886">
    <property type="term" value="C:plasma membrane"/>
    <property type="evidence" value="ECO:0007669"/>
    <property type="project" value="TreeGrafter"/>
</dbReference>
<dbReference type="PANTHER" id="PTHR24416:SF600">
    <property type="entry name" value="PDGF- AND VEGF-RECEPTOR RELATED, ISOFORM J"/>
    <property type="match status" value="1"/>
</dbReference>
<feature type="domain" description="Ig-like" evidence="11">
    <location>
        <begin position="563"/>
        <end position="661"/>
    </location>
</feature>
<dbReference type="SUPFAM" id="SSF48726">
    <property type="entry name" value="Immunoglobulin"/>
    <property type="match status" value="1"/>
</dbReference>
<feature type="binding site" evidence="7">
    <location>
        <position position="895"/>
    </location>
    <ligand>
        <name>ATP</name>
        <dbReference type="ChEBI" id="CHEBI:30616"/>
    </ligand>
</feature>
<dbReference type="InterPro" id="IPR000719">
    <property type="entry name" value="Prot_kinase_dom"/>
</dbReference>
<evidence type="ECO:0000256" key="5">
    <source>
        <dbReference type="ARBA" id="ARBA00023157"/>
    </source>
</evidence>
<sequence length="981" mass="110625">MCRFTKLKILLAVWPIVFQLALSQFDCRLNFDARAEIFGIRWISVSEKAKKASANGIFCGVRERSVINYHIGKTQEYNYNEKINWANASCSSRNILMFDGGRPDKQKLGDPWTEEQYFVSILCASPSPIKFTFIGLQPLTKVNTLQDYDMAMQRFRLTITIPYVGDKTGNYTFSSGIKSNNNSIFSEDWIYIYFKKTSPPYIIGQRTRRSVYWENHPHLGKTHILVPCRLTNPEIASEMQLLVPESKWGPSFIEINGTGITYNPAEGFTVDRSVVNQNQSHKFMCKQGSHRDREVIYDSPLTPPKIVNDTGIIKKFQQLSLGCAILTNRTWDYISNIYATTQMEADMLQDCLYRHVRCDWNTEWEVSGERVLEETKLNRRVVSCASDPVNYPCALIDIFRSGMVACFQNGALIQKEQYFTGMDNKPYLMSELHASKVPMEALATLRFNVGQIPVRGTDPQEDPRVFYSDVTYSFMCSAVPFLVIPGYTWSSKFRNGTTVENLGPNSPTQEWAGVDKAKGIRHENVWLQFSSDVESLTCNFYTSESNEKFKVKLDLTVKDKTVPKFIFTQTNITFAKRSPALAIRCSVFGIPLPEVSWFHDNELLTTSSEIRIVDGDVIHLDLRLSNTTHSLNGTHHELQAGEYVCTAKNSRGTVSQEAVRTIDRIFCVLRPPRTPASARPCVLRPPEKVAYSGLRRPEYVLQAQNSPIYAIGNFAYSGLRTPASGRPCVLRPPYSGLRPAMRTPASAYSGLRLATCTPASAYSGLQKRLRTPASGGRNEDLPTPQSSTYWIISVSVMGSLILITILTLYKVYKSKYVLLTKDDLEKFKNGEGLVPMDEGQKSGEDIPDNFKMIAYNTEYEISSKDYEIDYNKILGSGQFGVVLRGKLRGKDIAVKTVQGNVDRESLLSFMDEIKVMIYLGSHPNLIELVGSDTKGLEKGVPVPGFFGILFPGIPGKRDPEIPGFEELKSRDFGIFQFVIQN</sequence>
<dbReference type="CDD" id="cd00096">
    <property type="entry name" value="Ig"/>
    <property type="match status" value="1"/>
</dbReference>
<evidence type="ECO:0000259" key="11">
    <source>
        <dbReference type="PROSITE" id="PS50835"/>
    </source>
</evidence>
<protein>
    <submittedName>
        <fullName evidence="12">Receptor-type tyrosine-protein kinase FLT3</fullName>
    </submittedName>
</protein>
<dbReference type="Pfam" id="PF07679">
    <property type="entry name" value="I-set"/>
    <property type="match status" value="1"/>
</dbReference>
<evidence type="ECO:0000256" key="6">
    <source>
        <dbReference type="ARBA" id="ARBA00023180"/>
    </source>
</evidence>
<dbReference type="GO" id="GO:0004714">
    <property type="term" value="F:transmembrane receptor protein tyrosine kinase activity"/>
    <property type="evidence" value="ECO:0007669"/>
    <property type="project" value="UniProtKB-ARBA"/>
</dbReference>
<evidence type="ECO:0000256" key="2">
    <source>
        <dbReference type="ARBA" id="ARBA00022692"/>
    </source>
</evidence>
<dbReference type="PROSITE" id="PS50011">
    <property type="entry name" value="PROTEIN_KINASE_DOM"/>
    <property type="match status" value="1"/>
</dbReference>
<keyword evidence="3 8" id="KW-1133">Transmembrane helix</keyword>
<accession>A0A226DK13</accession>
<keyword evidence="9" id="KW-0732">Signal</keyword>
<evidence type="ECO:0000256" key="9">
    <source>
        <dbReference type="SAM" id="SignalP"/>
    </source>
</evidence>
<keyword evidence="12" id="KW-0808">Transferase</keyword>
<dbReference type="Gene3D" id="3.30.200.20">
    <property type="entry name" value="Phosphorylase Kinase, domain 1"/>
    <property type="match status" value="1"/>
</dbReference>
<dbReference type="InterPro" id="IPR007110">
    <property type="entry name" value="Ig-like_dom"/>
</dbReference>
<dbReference type="GO" id="GO:0005524">
    <property type="term" value="F:ATP binding"/>
    <property type="evidence" value="ECO:0007669"/>
    <property type="project" value="UniProtKB-UniRule"/>
</dbReference>
<dbReference type="Gene3D" id="2.60.40.10">
    <property type="entry name" value="Immunoglobulins"/>
    <property type="match status" value="2"/>
</dbReference>
<evidence type="ECO:0000313" key="12">
    <source>
        <dbReference type="EMBL" id="OXA45194.1"/>
    </source>
</evidence>
<keyword evidence="12" id="KW-0675">Receptor</keyword>
<proteinExistence type="predicted"/>
<keyword evidence="4 8" id="KW-0472">Membrane</keyword>
<dbReference type="EMBL" id="LNIX01000018">
    <property type="protein sequence ID" value="OXA45194.1"/>
    <property type="molecule type" value="Genomic_DNA"/>
</dbReference>
<dbReference type="InterPro" id="IPR050122">
    <property type="entry name" value="RTK"/>
</dbReference>
<feature type="signal peptide" evidence="9">
    <location>
        <begin position="1"/>
        <end position="23"/>
    </location>
</feature>
<dbReference type="InterPro" id="IPR001245">
    <property type="entry name" value="Ser-Thr/Tyr_kinase_cat_dom"/>
</dbReference>
<dbReference type="Pfam" id="PF07714">
    <property type="entry name" value="PK_Tyr_Ser-Thr"/>
    <property type="match status" value="1"/>
</dbReference>
<keyword evidence="6" id="KW-0325">Glycoprotein</keyword>
<dbReference type="OrthoDB" id="7789554at2759"/>
<evidence type="ECO:0000256" key="3">
    <source>
        <dbReference type="ARBA" id="ARBA00022989"/>
    </source>
</evidence>
<keyword evidence="12" id="KW-0418">Kinase</keyword>
<dbReference type="InterPro" id="IPR013783">
    <property type="entry name" value="Ig-like_fold"/>
</dbReference>
<name>A0A226DK13_FOLCA</name>
<dbReference type="InterPro" id="IPR011009">
    <property type="entry name" value="Kinase-like_dom_sf"/>
</dbReference>
<dbReference type="GO" id="GO:0043235">
    <property type="term" value="C:receptor complex"/>
    <property type="evidence" value="ECO:0007669"/>
    <property type="project" value="TreeGrafter"/>
</dbReference>
<evidence type="ECO:0000256" key="8">
    <source>
        <dbReference type="SAM" id="Phobius"/>
    </source>
</evidence>
<keyword evidence="2 8" id="KW-0812">Transmembrane</keyword>
<keyword evidence="7" id="KW-0547">Nucleotide-binding</keyword>
<keyword evidence="13" id="KW-1185">Reference proteome</keyword>
<feature type="transmembrane region" description="Helical" evidence="8">
    <location>
        <begin position="789"/>
        <end position="809"/>
    </location>
</feature>